<dbReference type="EMBL" id="JACIEP010000008">
    <property type="protein sequence ID" value="MBB4036563.1"/>
    <property type="molecule type" value="Genomic_DNA"/>
</dbReference>
<dbReference type="RefSeq" id="WP_183307464.1">
    <property type="nucleotide sequence ID" value="NZ_JACIEP010000008.1"/>
</dbReference>
<protein>
    <submittedName>
        <fullName evidence="1">Uncharacterized protein</fullName>
    </submittedName>
</protein>
<proteinExistence type="predicted"/>
<keyword evidence="2" id="KW-1185">Reference proteome</keyword>
<dbReference type="Proteomes" id="UP000555103">
    <property type="component" value="Unassembled WGS sequence"/>
</dbReference>
<evidence type="ECO:0000313" key="2">
    <source>
        <dbReference type="Proteomes" id="UP000555103"/>
    </source>
</evidence>
<accession>A0A840CXF0</accession>
<comment type="caution">
    <text evidence="1">The sequence shown here is derived from an EMBL/GenBank/DDBJ whole genome shotgun (WGS) entry which is preliminary data.</text>
</comment>
<dbReference type="AlphaFoldDB" id="A0A840CXF0"/>
<reference evidence="1 2" key="1">
    <citation type="submission" date="2020-08" db="EMBL/GenBank/DDBJ databases">
        <title>Genomic Encyclopedia of Type Strains, Phase IV (KMG-IV): sequencing the most valuable type-strain genomes for metagenomic binning, comparative biology and taxonomic classification.</title>
        <authorList>
            <person name="Goeker M."/>
        </authorList>
    </citation>
    <scope>NUCLEOTIDE SEQUENCE [LARGE SCALE GENOMIC DNA]</scope>
    <source>
        <strain evidence="1 2">DSM 104969</strain>
    </source>
</reference>
<name>A0A840CXF0_9BACT</name>
<sequence>MKRTNKNTQKDRKGIVMSLSDVYEVTFTKNTTYHKKGDKKLVSLPIAMKLSDQGKVKLDEATTQKVKELKEGIKEVTEKEAAKA</sequence>
<gene>
    <name evidence="1" type="ORF">GGR21_002469</name>
</gene>
<evidence type="ECO:0000313" key="1">
    <source>
        <dbReference type="EMBL" id="MBB4036563.1"/>
    </source>
</evidence>
<organism evidence="1 2">
    <name type="scientific">Dysgonomonas hofstadii</name>
    <dbReference type="NCBI Taxonomy" id="637886"/>
    <lineage>
        <taxon>Bacteria</taxon>
        <taxon>Pseudomonadati</taxon>
        <taxon>Bacteroidota</taxon>
        <taxon>Bacteroidia</taxon>
        <taxon>Bacteroidales</taxon>
        <taxon>Dysgonomonadaceae</taxon>
        <taxon>Dysgonomonas</taxon>
    </lineage>
</organism>